<evidence type="ECO:0008006" key="3">
    <source>
        <dbReference type="Google" id="ProtNLM"/>
    </source>
</evidence>
<gene>
    <name evidence="1" type="ORF">OSO01_43720</name>
</gene>
<dbReference type="SUPFAM" id="SSF53850">
    <property type="entry name" value="Periplasmic binding protein-like II"/>
    <property type="match status" value="1"/>
</dbReference>
<dbReference type="Gene3D" id="3.10.105.10">
    <property type="entry name" value="Dipeptide-binding Protein, Domain 3"/>
    <property type="match status" value="1"/>
</dbReference>
<organism evidence="1 2">
    <name type="scientific">Oceanobacillus sojae</name>
    <dbReference type="NCBI Taxonomy" id="582851"/>
    <lineage>
        <taxon>Bacteria</taxon>
        <taxon>Bacillati</taxon>
        <taxon>Bacillota</taxon>
        <taxon>Bacilli</taxon>
        <taxon>Bacillales</taxon>
        <taxon>Bacillaceae</taxon>
        <taxon>Oceanobacillus</taxon>
    </lineage>
</organism>
<sequence length="129" mass="15152">MTIQEFEWGTYIERTSNGEHDMFIFGLSLGTHDADYPMHMLFHSDNAGPPGNRTMMRDDTFDEMLYEARIEQDEETRLDMYVEAANYLNEQSPMAFLYHPNEIMGYRNEVQGFWTDASGLYQLKDITIQ</sequence>
<proteinExistence type="predicted"/>
<dbReference type="AlphaFoldDB" id="A0A511ZQA1"/>
<evidence type="ECO:0000313" key="1">
    <source>
        <dbReference type="EMBL" id="GEN89633.1"/>
    </source>
</evidence>
<reference evidence="1 2" key="1">
    <citation type="submission" date="2019-07" db="EMBL/GenBank/DDBJ databases">
        <title>Whole genome shotgun sequence of Oceanobacillus sojae NBRC 105379.</title>
        <authorList>
            <person name="Hosoyama A."/>
            <person name="Uohara A."/>
            <person name="Ohji S."/>
            <person name="Ichikawa N."/>
        </authorList>
    </citation>
    <scope>NUCLEOTIDE SEQUENCE [LARGE SCALE GENOMIC DNA]</scope>
    <source>
        <strain evidence="1 2">NBRC 105379</strain>
    </source>
</reference>
<dbReference type="EMBL" id="BJYM01000025">
    <property type="protein sequence ID" value="GEN89633.1"/>
    <property type="molecule type" value="Genomic_DNA"/>
</dbReference>
<evidence type="ECO:0000313" key="2">
    <source>
        <dbReference type="Proteomes" id="UP000321558"/>
    </source>
</evidence>
<name>A0A511ZQA1_9BACI</name>
<keyword evidence="2" id="KW-1185">Reference proteome</keyword>
<accession>A0A511ZQA1</accession>
<dbReference type="Proteomes" id="UP000321558">
    <property type="component" value="Unassembled WGS sequence"/>
</dbReference>
<comment type="caution">
    <text evidence="1">The sequence shown here is derived from an EMBL/GenBank/DDBJ whole genome shotgun (WGS) entry which is preliminary data.</text>
</comment>
<protein>
    <recommendedName>
        <fullName evidence="3">Solute-binding protein family 5 domain-containing protein</fullName>
    </recommendedName>
</protein>